<dbReference type="GO" id="GO:0005743">
    <property type="term" value="C:mitochondrial inner membrane"/>
    <property type="evidence" value="ECO:0007669"/>
    <property type="project" value="UniProtKB-SubCell"/>
</dbReference>
<evidence type="ECO:0000256" key="5">
    <source>
        <dbReference type="ARBA" id="ARBA00022781"/>
    </source>
</evidence>
<evidence type="ECO:0000313" key="12">
    <source>
        <dbReference type="EMBL" id="CAD7093947.1"/>
    </source>
</evidence>
<protein>
    <recommendedName>
        <fullName evidence="10">ATP synthase subunit d, mitochondrial</fullName>
    </recommendedName>
</protein>
<keyword evidence="7 10" id="KW-0406">Ion transport</keyword>
<evidence type="ECO:0000256" key="2">
    <source>
        <dbReference type="ARBA" id="ARBA00006842"/>
    </source>
</evidence>
<comment type="function">
    <text evidence="10">Mitochondrial membrane ATP synthase (F(1)F(0) ATP synthase or Complex V) produces ATP from ADP in the presence of a proton gradient across the membrane which is generated by electron transport complexes of the respiratory chain. F-type ATPases consist of two structural domains, F(1) - containing the extramembraneous catalytic core, and F(0) - containing the membrane proton channel, linked together by a central stalk and a peripheral stalk. During catalysis, ATP synthesis in the catalytic domain of F(1) is coupled via a rotary mechanism of the central stalk subunits to proton translocation.</text>
</comment>
<keyword evidence="3 10" id="KW-0813">Transport</keyword>
<sequence length="173" mass="19815">MAARRIAQSSVNWAALAERVPPNQRPNFNLFKAKSDNYLRSVLANPETPPKIDWATYKKTIPVAGLVDKFQQQYEGLKVPYPADNVTPQIQAQEKEARAEVDNYIKASKEKIAGYEKEIAHLKSLLPYDQMTMEDFRDAFPDLALDPINRPSYWPHTPEEALENQPKGEKEHH</sequence>
<evidence type="ECO:0000313" key="13">
    <source>
        <dbReference type="Proteomes" id="UP000594454"/>
    </source>
</evidence>
<feature type="region of interest" description="Disordered" evidence="11">
    <location>
        <begin position="148"/>
        <end position="173"/>
    </location>
</feature>
<evidence type="ECO:0000256" key="8">
    <source>
        <dbReference type="ARBA" id="ARBA00023128"/>
    </source>
</evidence>
<dbReference type="PANTHER" id="PTHR12700">
    <property type="entry name" value="ATP SYNTHASE SUBUNIT D, MITOCHONDRIAL"/>
    <property type="match status" value="1"/>
</dbReference>
<dbReference type="SUPFAM" id="SSF161065">
    <property type="entry name" value="ATP synthase D chain-like"/>
    <property type="match status" value="1"/>
</dbReference>
<dbReference type="FunCoup" id="A0A7R8Z5C1">
    <property type="interactions" value="1444"/>
</dbReference>
<evidence type="ECO:0000256" key="3">
    <source>
        <dbReference type="ARBA" id="ARBA00022448"/>
    </source>
</evidence>
<evidence type="ECO:0000256" key="11">
    <source>
        <dbReference type="SAM" id="MobiDB-lite"/>
    </source>
</evidence>
<dbReference type="InParanoid" id="A0A7R8Z5C1"/>
<comment type="subcellular location">
    <subcellularLocation>
        <location evidence="1 10">Mitochondrion inner membrane</location>
    </subcellularLocation>
</comment>
<dbReference type="OrthoDB" id="35799at2759"/>
<keyword evidence="4" id="KW-0138">CF(0)</keyword>
<evidence type="ECO:0000256" key="10">
    <source>
        <dbReference type="PIRNR" id="PIRNR005514"/>
    </source>
</evidence>
<evidence type="ECO:0000256" key="9">
    <source>
        <dbReference type="ARBA" id="ARBA00023136"/>
    </source>
</evidence>
<keyword evidence="6 10" id="KW-0999">Mitochondrion inner membrane</keyword>
<keyword evidence="9 10" id="KW-0472">Membrane</keyword>
<keyword evidence="8 10" id="KW-0496">Mitochondrion</keyword>
<gene>
    <name evidence="12" type="ORF">HERILL_LOCUS16196</name>
</gene>
<evidence type="ECO:0000256" key="1">
    <source>
        <dbReference type="ARBA" id="ARBA00004273"/>
    </source>
</evidence>
<keyword evidence="5 10" id="KW-0375">Hydrogen ion transport</keyword>
<dbReference type="Proteomes" id="UP000594454">
    <property type="component" value="Chromosome 7"/>
</dbReference>
<dbReference type="AlphaFoldDB" id="A0A7R8Z5C1"/>
<dbReference type="PIRSF" id="PIRSF005514">
    <property type="entry name" value="ATPase_F0_D_mt"/>
    <property type="match status" value="1"/>
</dbReference>
<name>A0A7R8Z5C1_HERIL</name>
<evidence type="ECO:0000256" key="6">
    <source>
        <dbReference type="ARBA" id="ARBA00022792"/>
    </source>
</evidence>
<accession>A0A7R8Z5C1</accession>
<dbReference type="GO" id="GO:0045259">
    <property type="term" value="C:proton-transporting ATP synthase complex"/>
    <property type="evidence" value="ECO:0007669"/>
    <property type="project" value="UniProtKB-KW"/>
</dbReference>
<dbReference type="InterPro" id="IPR036228">
    <property type="entry name" value="ATP_synth_F0_dsu_sf_mt"/>
</dbReference>
<organism evidence="12 13">
    <name type="scientific">Hermetia illucens</name>
    <name type="common">Black soldier fly</name>
    <dbReference type="NCBI Taxonomy" id="343691"/>
    <lineage>
        <taxon>Eukaryota</taxon>
        <taxon>Metazoa</taxon>
        <taxon>Ecdysozoa</taxon>
        <taxon>Arthropoda</taxon>
        <taxon>Hexapoda</taxon>
        <taxon>Insecta</taxon>
        <taxon>Pterygota</taxon>
        <taxon>Neoptera</taxon>
        <taxon>Endopterygota</taxon>
        <taxon>Diptera</taxon>
        <taxon>Brachycera</taxon>
        <taxon>Stratiomyomorpha</taxon>
        <taxon>Stratiomyidae</taxon>
        <taxon>Hermetiinae</taxon>
        <taxon>Hermetia</taxon>
    </lineage>
</organism>
<dbReference type="EMBL" id="LR899015">
    <property type="protein sequence ID" value="CAD7093947.1"/>
    <property type="molecule type" value="Genomic_DNA"/>
</dbReference>
<dbReference type="GO" id="GO:0015986">
    <property type="term" value="P:proton motive force-driven ATP synthesis"/>
    <property type="evidence" value="ECO:0007669"/>
    <property type="project" value="UniProtKB-UniRule"/>
</dbReference>
<proteinExistence type="inferred from homology"/>
<dbReference type="Pfam" id="PF05873">
    <property type="entry name" value="Mt_ATP-synt_D"/>
    <property type="match status" value="1"/>
</dbReference>
<dbReference type="OMA" id="VSKGRWA"/>
<evidence type="ECO:0000256" key="4">
    <source>
        <dbReference type="ARBA" id="ARBA00022547"/>
    </source>
</evidence>
<comment type="similarity">
    <text evidence="2 10">Belongs to the ATPase d subunit family.</text>
</comment>
<dbReference type="GO" id="GO:0015078">
    <property type="term" value="F:proton transmembrane transporter activity"/>
    <property type="evidence" value="ECO:0007669"/>
    <property type="project" value="InterPro"/>
</dbReference>
<keyword evidence="13" id="KW-1185">Reference proteome</keyword>
<evidence type="ECO:0000256" key="7">
    <source>
        <dbReference type="ARBA" id="ARBA00023065"/>
    </source>
</evidence>
<reference evidence="12 13" key="1">
    <citation type="submission" date="2020-11" db="EMBL/GenBank/DDBJ databases">
        <authorList>
            <person name="Wallbank WR R."/>
            <person name="Pardo Diaz C."/>
            <person name="Kozak K."/>
            <person name="Martin S."/>
            <person name="Jiggins C."/>
            <person name="Moest M."/>
            <person name="Warren A I."/>
            <person name="Generalovic N T."/>
            <person name="Byers J.R.P. K."/>
            <person name="Montejo-Kovacevich G."/>
            <person name="Yen C E."/>
        </authorList>
    </citation>
    <scope>NUCLEOTIDE SEQUENCE [LARGE SCALE GENOMIC DNA]</scope>
</reference>
<dbReference type="Gene3D" id="6.10.280.70">
    <property type="match status" value="1"/>
</dbReference>
<dbReference type="InterPro" id="IPR008689">
    <property type="entry name" value="ATP_synth_F0_dsu_mt"/>
</dbReference>